<dbReference type="AlphaFoldDB" id="A0A840RGR3"/>
<dbReference type="GO" id="GO:0043709">
    <property type="term" value="P:cell adhesion involved in single-species biofilm formation"/>
    <property type="evidence" value="ECO:0007669"/>
    <property type="project" value="TreeGrafter"/>
</dbReference>
<name>A0A840RGR3_9NEIS</name>
<keyword evidence="1 2" id="KW-0732">Signal</keyword>
<feature type="chain" id="PRO_5032520604" evidence="2">
    <location>
        <begin position="26"/>
        <end position="179"/>
    </location>
</feature>
<evidence type="ECO:0000259" key="3">
    <source>
        <dbReference type="Pfam" id="PF00419"/>
    </source>
</evidence>
<dbReference type="RefSeq" id="WP_184101090.1">
    <property type="nucleotide sequence ID" value="NZ_JACHHN010000004.1"/>
</dbReference>
<dbReference type="PANTHER" id="PTHR33420:SF3">
    <property type="entry name" value="FIMBRIAL SUBUNIT ELFA"/>
    <property type="match status" value="1"/>
</dbReference>
<evidence type="ECO:0000313" key="5">
    <source>
        <dbReference type="Proteomes" id="UP000543030"/>
    </source>
</evidence>
<feature type="domain" description="Fimbrial-type adhesion" evidence="3">
    <location>
        <begin position="30"/>
        <end position="178"/>
    </location>
</feature>
<accession>A0A840RGR3</accession>
<evidence type="ECO:0000256" key="2">
    <source>
        <dbReference type="SAM" id="SignalP"/>
    </source>
</evidence>
<dbReference type="InterPro" id="IPR000259">
    <property type="entry name" value="Adhesion_dom_fimbrial"/>
</dbReference>
<dbReference type="Gene3D" id="2.60.40.1090">
    <property type="entry name" value="Fimbrial-type adhesion domain"/>
    <property type="match status" value="1"/>
</dbReference>
<gene>
    <name evidence="4" type="ORF">HNQ50_002504</name>
</gene>
<keyword evidence="5" id="KW-1185">Reference proteome</keyword>
<organism evidence="4 5">
    <name type="scientific">Silvimonas terrae</name>
    <dbReference type="NCBI Taxonomy" id="300266"/>
    <lineage>
        <taxon>Bacteria</taxon>
        <taxon>Pseudomonadati</taxon>
        <taxon>Pseudomonadota</taxon>
        <taxon>Betaproteobacteria</taxon>
        <taxon>Neisseriales</taxon>
        <taxon>Chitinibacteraceae</taxon>
        <taxon>Silvimonas</taxon>
    </lineage>
</organism>
<proteinExistence type="predicted"/>
<dbReference type="InterPro" id="IPR050263">
    <property type="entry name" value="Bact_Fimbrial_Adh_Pro"/>
</dbReference>
<dbReference type="Proteomes" id="UP000543030">
    <property type="component" value="Unassembled WGS sequence"/>
</dbReference>
<sequence length="179" mass="17609">MKKHHLLSIVMAAVVGAVAAPAAMASDGTITINGELTAATCAVVVGGDGGQNGTVTLPKVSTAALPNADDVAGLTWFKLSLSGDGCTSASAKAGFESSATTNAAGRVIAAGTGAGVDFELVNADQSAIKVGTASTIQGGAIDSASKTGEITYGARYHRNTDALKAGPVSGSVTYTMIYN</sequence>
<dbReference type="Pfam" id="PF00419">
    <property type="entry name" value="Fimbrial"/>
    <property type="match status" value="1"/>
</dbReference>
<comment type="caution">
    <text evidence="4">The sequence shown here is derived from an EMBL/GenBank/DDBJ whole genome shotgun (WGS) entry which is preliminary data.</text>
</comment>
<feature type="signal peptide" evidence="2">
    <location>
        <begin position="1"/>
        <end position="25"/>
    </location>
</feature>
<dbReference type="EMBL" id="JACHHN010000004">
    <property type="protein sequence ID" value="MBB5191774.1"/>
    <property type="molecule type" value="Genomic_DNA"/>
</dbReference>
<protein>
    <submittedName>
        <fullName evidence="4">Major type 1 subunit fimbrin (Pilin)</fullName>
    </submittedName>
</protein>
<dbReference type="InterPro" id="IPR008966">
    <property type="entry name" value="Adhesion_dom_sf"/>
</dbReference>
<evidence type="ECO:0000313" key="4">
    <source>
        <dbReference type="EMBL" id="MBB5191774.1"/>
    </source>
</evidence>
<dbReference type="GO" id="GO:0009289">
    <property type="term" value="C:pilus"/>
    <property type="evidence" value="ECO:0007669"/>
    <property type="project" value="InterPro"/>
</dbReference>
<dbReference type="InterPro" id="IPR036937">
    <property type="entry name" value="Adhesion_dom_fimbrial_sf"/>
</dbReference>
<evidence type="ECO:0000256" key="1">
    <source>
        <dbReference type="ARBA" id="ARBA00022729"/>
    </source>
</evidence>
<dbReference type="SUPFAM" id="SSF49401">
    <property type="entry name" value="Bacterial adhesins"/>
    <property type="match status" value="1"/>
</dbReference>
<reference evidence="4 5" key="1">
    <citation type="submission" date="2020-08" db="EMBL/GenBank/DDBJ databases">
        <title>Genomic Encyclopedia of Type Strains, Phase IV (KMG-IV): sequencing the most valuable type-strain genomes for metagenomic binning, comparative biology and taxonomic classification.</title>
        <authorList>
            <person name="Goeker M."/>
        </authorList>
    </citation>
    <scope>NUCLEOTIDE SEQUENCE [LARGE SCALE GENOMIC DNA]</scope>
    <source>
        <strain evidence="4 5">DSM 18233</strain>
    </source>
</reference>
<dbReference type="PANTHER" id="PTHR33420">
    <property type="entry name" value="FIMBRIAL SUBUNIT ELFA-RELATED"/>
    <property type="match status" value="1"/>
</dbReference>